<dbReference type="OrthoDB" id="10060618at2759"/>
<accession>A0A4Y2EPZ7</accession>
<sequence length="183" mass="21404">MGSRLRRLKEKMKGQLLPDGKRISGKNRLTDSQIDKIQNYYGLAILENLNTVHAMRQAIWEIFMHNLSADEYPQHGFCRICEDSWCGFKKAEATRRECKHKNNLPAAVVEAMRPVFRDLFHIDLLKKCVYGKTRNPNESVNNVIWSRVPNQNSCKLRQFPLVCMMLYALLMREIQQSSKFLKT</sequence>
<reference evidence="1 2" key="1">
    <citation type="journal article" date="2019" name="Sci. Rep.">
        <title>Orb-weaving spider Araneus ventricosus genome elucidates the spidroin gene catalogue.</title>
        <authorList>
            <person name="Kono N."/>
            <person name="Nakamura H."/>
            <person name="Ohtoshi R."/>
            <person name="Moran D.A.P."/>
            <person name="Shinohara A."/>
            <person name="Yoshida Y."/>
            <person name="Fujiwara M."/>
            <person name="Mori M."/>
            <person name="Tomita M."/>
            <person name="Arakawa K."/>
        </authorList>
    </citation>
    <scope>NUCLEOTIDE SEQUENCE [LARGE SCALE GENOMIC DNA]</scope>
</reference>
<evidence type="ECO:0000313" key="1">
    <source>
        <dbReference type="EMBL" id="GBM29934.1"/>
    </source>
</evidence>
<dbReference type="AlphaFoldDB" id="A0A4Y2EPZ7"/>
<name>A0A4Y2EPZ7_ARAVE</name>
<gene>
    <name evidence="1" type="ORF">AVEN_111240_1</name>
</gene>
<protein>
    <submittedName>
        <fullName evidence="1">Uncharacterized protein</fullName>
    </submittedName>
</protein>
<dbReference type="Proteomes" id="UP000499080">
    <property type="component" value="Unassembled WGS sequence"/>
</dbReference>
<keyword evidence="2" id="KW-1185">Reference proteome</keyword>
<dbReference type="EMBL" id="BGPR01000648">
    <property type="protein sequence ID" value="GBM29934.1"/>
    <property type="molecule type" value="Genomic_DNA"/>
</dbReference>
<proteinExistence type="predicted"/>
<organism evidence="1 2">
    <name type="scientific">Araneus ventricosus</name>
    <name type="common">Orbweaver spider</name>
    <name type="synonym">Epeira ventricosa</name>
    <dbReference type="NCBI Taxonomy" id="182803"/>
    <lineage>
        <taxon>Eukaryota</taxon>
        <taxon>Metazoa</taxon>
        <taxon>Ecdysozoa</taxon>
        <taxon>Arthropoda</taxon>
        <taxon>Chelicerata</taxon>
        <taxon>Arachnida</taxon>
        <taxon>Araneae</taxon>
        <taxon>Araneomorphae</taxon>
        <taxon>Entelegynae</taxon>
        <taxon>Araneoidea</taxon>
        <taxon>Araneidae</taxon>
        <taxon>Araneus</taxon>
    </lineage>
</organism>
<comment type="caution">
    <text evidence="1">The sequence shown here is derived from an EMBL/GenBank/DDBJ whole genome shotgun (WGS) entry which is preliminary data.</text>
</comment>
<evidence type="ECO:0000313" key="2">
    <source>
        <dbReference type="Proteomes" id="UP000499080"/>
    </source>
</evidence>